<evidence type="ECO:0008006" key="4">
    <source>
        <dbReference type="Google" id="ProtNLM"/>
    </source>
</evidence>
<evidence type="ECO:0000313" key="2">
    <source>
        <dbReference type="EMBL" id="KIY62411.1"/>
    </source>
</evidence>
<reference evidence="2 3" key="1">
    <citation type="journal article" date="2015" name="Fungal Genet. Biol.">
        <title>Evolution of novel wood decay mechanisms in Agaricales revealed by the genome sequences of Fistulina hepatica and Cylindrobasidium torrendii.</title>
        <authorList>
            <person name="Floudas D."/>
            <person name="Held B.W."/>
            <person name="Riley R."/>
            <person name="Nagy L.G."/>
            <person name="Koehler G."/>
            <person name="Ransdell A.S."/>
            <person name="Younus H."/>
            <person name="Chow J."/>
            <person name="Chiniquy J."/>
            <person name="Lipzen A."/>
            <person name="Tritt A."/>
            <person name="Sun H."/>
            <person name="Haridas S."/>
            <person name="LaButti K."/>
            <person name="Ohm R.A."/>
            <person name="Kues U."/>
            <person name="Blanchette R.A."/>
            <person name="Grigoriev I.V."/>
            <person name="Minto R.E."/>
            <person name="Hibbett D.S."/>
        </authorList>
    </citation>
    <scope>NUCLEOTIDE SEQUENCE [LARGE SCALE GENOMIC DNA]</scope>
    <source>
        <strain evidence="2 3">FP15055 ss-10</strain>
    </source>
</reference>
<accession>A0A0D7AYR6</accession>
<dbReference type="AlphaFoldDB" id="A0A0D7AYR6"/>
<proteinExistence type="predicted"/>
<keyword evidence="1" id="KW-0560">Oxidoreductase</keyword>
<dbReference type="GO" id="GO:0016491">
    <property type="term" value="F:oxidoreductase activity"/>
    <property type="evidence" value="ECO:0007669"/>
    <property type="project" value="UniProtKB-KW"/>
</dbReference>
<name>A0A0D7AYR6_9AGAR</name>
<evidence type="ECO:0000256" key="1">
    <source>
        <dbReference type="ARBA" id="ARBA00023002"/>
    </source>
</evidence>
<dbReference type="OrthoDB" id="2898509at2759"/>
<dbReference type="InterPro" id="IPR052228">
    <property type="entry name" value="Sec_Metab_Biosynth_Oxidored"/>
</dbReference>
<organism evidence="2 3">
    <name type="scientific">Cylindrobasidium torrendii FP15055 ss-10</name>
    <dbReference type="NCBI Taxonomy" id="1314674"/>
    <lineage>
        <taxon>Eukaryota</taxon>
        <taxon>Fungi</taxon>
        <taxon>Dikarya</taxon>
        <taxon>Basidiomycota</taxon>
        <taxon>Agaricomycotina</taxon>
        <taxon>Agaricomycetes</taxon>
        <taxon>Agaricomycetidae</taxon>
        <taxon>Agaricales</taxon>
        <taxon>Marasmiineae</taxon>
        <taxon>Physalacriaceae</taxon>
        <taxon>Cylindrobasidium</taxon>
    </lineage>
</organism>
<dbReference type="Proteomes" id="UP000054007">
    <property type="component" value="Unassembled WGS sequence"/>
</dbReference>
<dbReference type="Gene3D" id="3.40.50.720">
    <property type="entry name" value="NAD(P)-binding Rossmann-like Domain"/>
    <property type="match status" value="1"/>
</dbReference>
<protein>
    <recommendedName>
        <fullName evidence="4">NAD(P)-binding protein</fullName>
    </recommendedName>
</protein>
<gene>
    <name evidence="2" type="ORF">CYLTODRAFT_433330</name>
</gene>
<dbReference type="EMBL" id="KN880787">
    <property type="protein sequence ID" value="KIY62411.1"/>
    <property type="molecule type" value="Genomic_DNA"/>
</dbReference>
<sequence length="299" mass="33302">MPSLEASRDANSKFNPPYIPVAVFVGGTSGCGEATVKALASHTGGRVHLIIVGRNHVAAEKTFASMPRPDSEAGKPVLREFLSCDASFMRNVQATCKDIGNLVERINLLSLSAGPHETDEGIPKMLALRYYSRFKFILELLPLLERASAAGQIAHAMTMLYISPTNFTLDLDDLDMRKNYNLYRLAAHTTTYNDIMEFSKRHPTVAFTHISPGMVSTPGFEHLFEWKPMLILKPLLSILCYLFATKAEVAAEYFLYALLHVDHGRWYRRTPQGDDAGPRVQNAGYNDAVWKHSLEITAV</sequence>
<dbReference type="SUPFAM" id="SSF51735">
    <property type="entry name" value="NAD(P)-binding Rossmann-fold domains"/>
    <property type="match status" value="1"/>
</dbReference>
<dbReference type="STRING" id="1314674.A0A0D7AYR6"/>
<dbReference type="PANTHER" id="PTHR47534:SF3">
    <property type="entry name" value="ALCOHOL DEHYDROGENASE-LIKE C-TERMINAL DOMAIN-CONTAINING PROTEIN"/>
    <property type="match status" value="1"/>
</dbReference>
<keyword evidence="3" id="KW-1185">Reference proteome</keyword>
<evidence type="ECO:0000313" key="3">
    <source>
        <dbReference type="Proteomes" id="UP000054007"/>
    </source>
</evidence>
<dbReference type="PANTHER" id="PTHR47534">
    <property type="entry name" value="YALI0E05731P"/>
    <property type="match status" value="1"/>
</dbReference>
<dbReference type="InterPro" id="IPR036291">
    <property type="entry name" value="NAD(P)-bd_dom_sf"/>
</dbReference>